<keyword evidence="5" id="KW-0812">Transmembrane</keyword>
<reference evidence="7" key="1">
    <citation type="journal article" date="2020" name="New Phytol.">
        <title>Comparative genomics reveals dynamic genome evolution in host specialist ectomycorrhizal fungi.</title>
        <authorList>
            <person name="Lofgren L.A."/>
            <person name="Nguyen N.H."/>
            <person name="Vilgalys R."/>
            <person name="Ruytinx J."/>
            <person name="Liao H.L."/>
            <person name="Branco S."/>
            <person name="Kuo A."/>
            <person name="LaButti K."/>
            <person name="Lipzen A."/>
            <person name="Andreopoulos W."/>
            <person name="Pangilinan J."/>
            <person name="Riley R."/>
            <person name="Hundley H."/>
            <person name="Na H."/>
            <person name="Barry K."/>
            <person name="Grigoriev I.V."/>
            <person name="Stajich J.E."/>
            <person name="Kennedy P.G."/>
        </authorList>
    </citation>
    <scope>NUCLEOTIDE SEQUENCE</scope>
    <source>
        <strain evidence="7">FC423</strain>
    </source>
</reference>
<dbReference type="GeneID" id="64706503"/>
<keyword evidence="1" id="KW-0479">Metal-binding</keyword>
<keyword evidence="3" id="KW-0862">Zinc</keyword>
<gene>
    <name evidence="7" type="ORF">F5147DRAFT_839662</name>
</gene>
<protein>
    <recommendedName>
        <fullName evidence="6">RING-type domain-containing protein</fullName>
    </recommendedName>
</protein>
<evidence type="ECO:0000313" key="7">
    <source>
        <dbReference type="EMBL" id="KAG2098219.1"/>
    </source>
</evidence>
<dbReference type="EMBL" id="JABBWM010000062">
    <property type="protein sequence ID" value="KAG2098219.1"/>
    <property type="molecule type" value="Genomic_DNA"/>
</dbReference>
<proteinExistence type="predicted"/>
<dbReference type="PROSITE" id="PS50089">
    <property type="entry name" value="ZF_RING_2"/>
    <property type="match status" value="1"/>
</dbReference>
<comment type="caution">
    <text evidence="7">The sequence shown here is derived from an EMBL/GenBank/DDBJ whole genome shotgun (WGS) entry which is preliminary data.</text>
</comment>
<feature type="domain" description="RING-type" evidence="6">
    <location>
        <begin position="10"/>
        <end position="53"/>
    </location>
</feature>
<dbReference type="InterPro" id="IPR001841">
    <property type="entry name" value="Znf_RING"/>
</dbReference>
<dbReference type="GO" id="GO:0008270">
    <property type="term" value="F:zinc ion binding"/>
    <property type="evidence" value="ECO:0007669"/>
    <property type="project" value="UniProtKB-KW"/>
</dbReference>
<evidence type="ECO:0000256" key="2">
    <source>
        <dbReference type="ARBA" id="ARBA00022771"/>
    </source>
</evidence>
<evidence type="ECO:0000256" key="1">
    <source>
        <dbReference type="ARBA" id="ARBA00022723"/>
    </source>
</evidence>
<keyword evidence="8" id="KW-1185">Reference proteome</keyword>
<evidence type="ECO:0000256" key="3">
    <source>
        <dbReference type="ARBA" id="ARBA00022833"/>
    </source>
</evidence>
<keyword evidence="5" id="KW-0472">Membrane</keyword>
<dbReference type="Pfam" id="PF13445">
    <property type="entry name" value="zf-RING_UBOX"/>
    <property type="match status" value="1"/>
</dbReference>
<dbReference type="AlphaFoldDB" id="A0A9P7JPV0"/>
<evidence type="ECO:0000313" key="8">
    <source>
        <dbReference type="Proteomes" id="UP000823399"/>
    </source>
</evidence>
<keyword evidence="2 4" id="KW-0863">Zinc-finger</keyword>
<dbReference type="RefSeq" id="XP_041288773.1">
    <property type="nucleotide sequence ID" value="XM_041444244.1"/>
</dbReference>
<dbReference type="PROSITE" id="PS00518">
    <property type="entry name" value="ZF_RING_1"/>
    <property type="match status" value="1"/>
</dbReference>
<dbReference type="InterPro" id="IPR027370">
    <property type="entry name" value="Znf-RING_euk"/>
</dbReference>
<evidence type="ECO:0000256" key="5">
    <source>
        <dbReference type="SAM" id="Phobius"/>
    </source>
</evidence>
<feature type="transmembrane region" description="Helical" evidence="5">
    <location>
        <begin position="319"/>
        <end position="342"/>
    </location>
</feature>
<dbReference type="SMART" id="SM00184">
    <property type="entry name" value="RING"/>
    <property type="match status" value="1"/>
</dbReference>
<dbReference type="Gene3D" id="3.30.40.10">
    <property type="entry name" value="Zinc/RING finger domain, C3HC4 (zinc finger)"/>
    <property type="match status" value="1"/>
</dbReference>
<dbReference type="SUPFAM" id="SSF57850">
    <property type="entry name" value="RING/U-box"/>
    <property type="match status" value="1"/>
</dbReference>
<accession>A0A9P7JPV0</accession>
<evidence type="ECO:0000259" key="6">
    <source>
        <dbReference type="PROSITE" id="PS50089"/>
    </source>
</evidence>
<feature type="transmembrane region" description="Helical" evidence="5">
    <location>
        <begin position="248"/>
        <end position="268"/>
    </location>
</feature>
<dbReference type="OrthoDB" id="2117453at2759"/>
<keyword evidence="5" id="KW-1133">Transmembrane helix</keyword>
<organism evidence="7 8">
    <name type="scientific">Suillus discolor</name>
    <dbReference type="NCBI Taxonomy" id="1912936"/>
    <lineage>
        <taxon>Eukaryota</taxon>
        <taxon>Fungi</taxon>
        <taxon>Dikarya</taxon>
        <taxon>Basidiomycota</taxon>
        <taxon>Agaricomycotina</taxon>
        <taxon>Agaricomycetes</taxon>
        <taxon>Agaricomycetidae</taxon>
        <taxon>Boletales</taxon>
        <taxon>Suillineae</taxon>
        <taxon>Suillaceae</taxon>
        <taxon>Suillus</taxon>
    </lineage>
</organism>
<name>A0A9P7JPV0_9AGAM</name>
<evidence type="ECO:0000256" key="4">
    <source>
        <dbReference type="PROSITE-ProRule" id="PRU00175"/>
    </source>
</evidence>
<sequence>MLVVHPASCCDVCLDPYSISSEAAHSPHAIACGHIFCLTCLRSLPLSACPLCREPFRPDRVKKLYLANPSKQDDAEQDAEQDTNDDQHASLLLHRMSLVSGEDTPDAEAVKVVTEVQEWLKSQSGNPNSHIPLRAAVTSLQRIKALQDQIEREKAECCRLRDKLRTCKLYADLDSKTSRIVEEGLLSRIQKIENEHALEVIIWLSGIHLEILVKSQPRCSNTNNLIPQPIQSPRAVDLDIHIRRGHNIAFSLIVFVDIIEFAISTWLTSQFDVHHNYFSLAGRDCTHFILFTSTWTLIYSSYRIFFFPPPNSILGSMTFHIFFLCLTWVFWAVGAASLTAALGGQLNRNAQSLFVYSGQIIALDVFAWVILVLVTFAIFVVHTRGILAASRGDGARQPQIA</sequence>
<feature type="transmembrane region" description="Helical" evidence="5">
    <location>
        <begin position="288"/>
        <end position="307"/>
    </location>
</feature>
<feature type="transmembrane region" description="Helical" evidence="5">
    <location>
        <begin position="354"/>
        <end position="381"/>
    </location>
</feature>
<dbReference type="InterPro" id="IPR013083">
    <property type="entry name" value="Znf_RING/FYVE/PHD"/>
</dbReference>
<dbReference type="Proteomes" id="UP000823399">
    <property type="component" value="Unassembled WGS sequence"/>
</dbReference>
<dbReference type="InterPro" id="IPR017907">
    <property type="entry name" value="Znf_RING_CS"/>
</dbReference>